<dbReference type="Proteomes" id="UP000186817">
    <property type="component" value="Unassembled WGS sequence"/>
</dbReference>
<dbReference type="Pfam" id="PF07690">
    <property type="entry name" value="MFS_1"/>
    <property type="match status" value="1"/>
</dbReference>
<evidence type="ECO:0000256" key="5">
    <source>
        <dbReference type="ARBA" id="ARBA00023136"/>
    </source>
</evidence>
<evidence type="ECO:0000256" key="4">
    <source>
        <dbReference type="ARBA" id="ARBA00022989"/>
    </source>
</evidence>
<proteinExistence type="predicted"/>
<protein>
    <submittedName>
        <fullName evidence="6">Uncharacterized protein</fullName>
    </submittedName>
</protein>
<accession>A0A1Q9CGM0</accession>
<evidence type="ECO:0000256" key="2">
    <source>
        <dbReference type="ARBA" id="ARBA00022448"/>
    </source>
</evidence>
<dbReference type="PANTHER" id="PTHR23506:SF23">
    <property type="entry name" value="GH10249P"/>
    <property type="match status" value="1"/>
</dbReference>
<organism evidence="6 7">
    <name type="scientific">Symbiodinium microadriaticum</name>
    <name type="common">Dinoflagellate</name>
    <name type="synonym">Zooxanthella microadriatica</name>
    <dbReference type="NCBI Taxonomy" id="2951"/>
    <lineage>
        <taxon>Eukaryota</taxon>
        <taxon>Sar</taxon>
        <taxon>Alveolata</taxon>
        <taxon>Dinophyceae</taxon>
        <taxon>Suessiales</taxon>
        <taxon>Symbiodiniaceae</taxon>
        <taxon>Symbiodinium</taxon>
    </lineage>
</organism>
<dbReference type="AlphaFoldDB" id="A0A1Q9CGM0"/>
<dbReference type="EMBL" id="LSRX01001225">
    <property type="protein sequence ID" value="OLP82088.1"/>
    <property type="molecule type" value="Genomic_DNA"/>
</dbReference>
<dbReference type="InterPro" id="IPR011701">
    <property type="entry name" value="MFS"/>
</dbReference>
<comment type="subcellular location">
    <subcellularLocation>
        <location evidence="1">Membrane</location>
        <topology evidence="1">Multi-pass membrane protein</topology>
    </subcellularLocation>
</comment>
<keyword evidence="5" id="KW-0472">Membrane</keyword>
<comment type="caution">
    <text evidence="6">The sequence shown here is derived from an EMBL/GenBank/DDBJ whole genome shotgun (WGS) entry which is preliminary data.</text>
</comment>
<evidence type="ECO:0000313" key="7">
    <source>
        <dbReference type="Proteomes" id="UP000186817"/>
    </source>
</evidence>
<dbReference type="OMA" id="MALIMER"/>
<name>A0A1Q9CGM0_SYMMI</name>
<dbReference type="InterPro" id="IPR036259">
    <property type="entry name" value="MFS_trans_sf"/>
</dbReference>
<dbReference type="GO" id="GO:0016020">
    <property type="term" value="C:membrane"/>
    <property type="evidence" value="ECO:0007669"/>
    <property type="project" value="UniProtKB-SubCell"/>
</dbReference>
<reference evidence="6 7" key="1">
    <citation type="submission" date="2016-02" db="EMBL/GenBank/DDBJ databases">
        <title>Genome analysis of coral dinoflagellate symbionts highlights evolutionary adaptations to a symbiotic lifestyle.</title>
        <authorList>
            <person name="Aranda M."/>
            <person name="Li Y."/>
            <person name="Liew Y.J."/>
            <person name="Baumgarten S."/>
            <person name="Simakov O."/>
            <person name="Wilson M."/>
            <person name="Piel J."/>
            <person name="Ashoor H."/>
            <person name="Bougouffa S."/>
            <person name="Bajic V.B."/>
            <person name="Ryu T."/>
            <person name="Ravasi T."/>
            <person name="Bayer T."/>
            <person name="Micklem G."/>
            <person name="Kim H."/>
            <person name="Bhak J."/>
            <person name="Lajeunesse T.C."/>
            <person name="Voolstra C.R."/>
        </authorList>
    </citation>
    <scope>NUCLEOTIDE SEQUENCE [LARGE SCALE GENOMIC DNA]</scope>
    <source>
        <strain evidence="6 7">CCMP2467</strain>
    </source>
</reference>
<dbReference type="InterPro" id="IPR050930">
    <property type="entry name" value="MFS_Vesicular_Transporter"/>
</dbReference>
<gene>
    <name evidence="6" type="ORF">AK812_SmicGene37275</name>
</gene>
<evidence type="ECO:0000313" key="6">
    <source>
        <dbReference type="EMBL" id="OLP82088.1"/>
    </source>
</evidence>
<dbReference type="SUPFAM" id="SSF103473">
    <property type="entry name" value="MFS general substrate transporter"/>
    <property type="match status" value="1"/>
</dbReference>
<dbReference type="GO" id="GO:0022857">
    <property type="term" value="F:transmembrane transporter activity"/>
    <property type="evidence" value="ECO:0007669"/>
    <property type="project" value="InterPro"/>
</dbReference>
<dbReference type="Gene3D" id="1.20.1250.20">
    <property type="entry name" value="MFS general substrate transporter like domains"/>
    <property type="match status" value="2"/>
</dbReference>
<keyword evidence="7" id="KW-1185">Reference proteome</keyword>
<dbReference type="OrthoDB" id="440553at2759"/>
<keyword evidence="2" id="KW-0813">Transport</keyword>
<dbReference type="PANTHER" id="PTHR23506">
    <property type="entry name" value="GH10249P"/>
    <property type="match status" value="1"/>
</dbReference>
<evidence type="ECO:0000256" key="3">
    <source>
        <dbReference type="ARBA" id="ARBA00022692"/>
    </source>
</evidence>
<sequence>MAAESHHGSEAVVRLSRFAIFACCYIENGYVPIAPFLVSRAEVGVLLSAQYFGGFFVLVPTGLAIDSCGPLPILQRALLASMAGVLLGAVCPSFWCQLVSRATLGGSFSGFFNACMALIMERFSEPSRSRHLGSAVGLGTLGNMVGPPAMGAVYDLAAEGQQRFWALVHPLLLLALAFWMLNAVPPLSQSTQPLLQDSDSHDKVKSAGTPSAFFSKALGVYVSVGLRAWILALELVCLFGCSSAAITASALEMHRRAFSPTAIGLTAIPAGLMQSLFSQWSGRFASSAKNREAVLLSCPAILCLMALCIAAIGFVDCNSLLPILLILMTCSAVNGAADPTSMSMMADLAKGESLGYGQAVTASEMAVALGLGTGPCLAHVMRDKEFSLLCLLISLVAFCAFACSFRVLRNIPHNCAEDGEVGEANGMQH</sequence>
<evidence type="ECO:0000256" key="1">
    <source>
        <dbReference type="ARBA" id="ARBA00004141"/>
    </source>
</evidence>
<keyword evidence="4" id="KW-1133">Transmembrane helix</keyword>
<keyword evidence="3" id="KW-0812">Transmembrane</keyword>